<accession>K1XHA9</accession>
<comment type="caution">
    <text evidence="1">The sequence shown here is derived from an EMBL/GenBank/DDBJ whole genome shotgun (WGS) entry which is preliminary data.</text>
</comment>
<protein>
    <submittedName>
        <fullName evidence="1">Uncharacterized protein</fullName>
    </submittedName>
</protein>
<reference evidence="1" key="1">
    <citation type="journal article" date="2012" name="Science">
        <title>Fermentation, hydrogen, and sulfur metabolism in multiple uncultivated bacterial phyla.</title>
        <authorList>
            <person name="Wrighton K.C."/>
            <person name="Thomas B.C."/>
            <person name="Sharon I."/>
            <person name="Miller C.S."/>
            <person name="Castelle C.J."/>
            <person name="VerBerkmoes N.C."/>
            <person name="Wilkins M.J."/>
            <person name="Hettich R.L."/>
            <person name="Lipton M.S."/>
            <person name="Williams K.H."/>
            <person name="Long P.E."/>
            <person name="Banfield J.F."/>
        </authorList>
    </citation>
    <scope>NUCLEOTIDE SEQUENCE [LARGE SCALE GENOMIC DNA]</scope>
</reference>
<gene>
    <name evidence="1" type="ORF">ACD_78C00320G0019</name>
</gene>
<evidence type="ECO:0000313" key="1">
    <source>
        <dbReference type="EMBL" id="EKD29680.1"/>
    </source>
</evidence>
<sequence length="44" mass="4987">MNRSYFVILSHMKTNQLILGIIAIAILVGIAFLVFPLFPEQKPE</sequence>
<proteinExistence type="predicted"/>
<dbReference type="EMBL" id="AMFJ01034320">
    <property type="protein sequence ID" value="EKD29680.1"/>
    <property type="molecule type" value="Genomic_DNA"/>
</dbReference>
<organism evidence="1">
    <name type="scientific">uncultured bacterium</name>
    <name type="common">gcode 4</name>
    <dbReference type="NCBI Taxonomy" id="1234023"/>
    <lineage>
        <taxon>Bacteria</taxon>
        <taxon>environmental samples</taxon>
    </lineage>
</organism>
<name>K1XHA9_9BACT</name>
<dbReference type="AlphaFoldDB" id="K1XHA9"/>
<feature type="non-terminal residue" evidence="1">
    <location>
        <position position="44"/>
    </location>
</feature>